<evidence type="ECO:0000313" key="1">
    <source>
        <dbReference type="EMBL" id="GFT73755.1"/>
    </source>
</evidence>
<organism evidence="1 2">
    <name type="scientific">Nephila pilipes</name>
    <name type="common">Giant wood spider</name>
    <name type="synonym">Nephila maculata</name>
    <dbReference type="NCBI Taxonomy" id="299642"/>
    <lineage>
        <taxon>Eukaryota</taxon>
        <taxon>Metazoa</taxon>
        <taxon>Ecdysozoa</taxon>
        <taxon>Arthropoda</taxon>
        <taxon>Chelicerata</taxon>
        <taxon>Arachnida</taxon>
        <taxon>Araneae</taxon>
        <taxon>Araneomorphae</taxon>
        <taxon>Entelegynae</taxon>
        <taxon>Araneoidea</taxon>
        <taxon>Nephilidae</taxon>
        <taxon>Nephila</taxon>
    </lineage>
</organism>
<name>A0A8X6PJ33_NEPPI</name>
<dbReference type="Proteomes" id="UP000887013">
    <property type="component" value="Unassembled WGS sequence"/>
</dbReference>
<dbReference type="AlphaFoldDB" id="A0A8X6PJ33"/>
<proteinExistence type="predicted"/>
<dbReference type="EMBL" id="BMAW01021620">
    <property type="protein sequence ID" value="GFT73755.1"/>
    <property type="molecule type" value="Genomic_DNA"/>
</dbReference>
<keyword evidence="2" id="KW-1185">Reference proteome</keyword>
<evidence type="ECO:0000313" key="2">
    <source>
        <dbReference type="Proteomes" id="UP000887013"/>
    </source>
</evidence>
<gene>
    <name evidence="1" type="ORF">NPIL_186921</name>
</gene>
<reference evidence="1" key="1">
    <citation type="submission" date="2020-08" db="EMBL/GenBank/DDBJ databases">
        <title>Multicomponent nature underlies the extraordinary mechanical properties of spider dragline silk.</title>
        <authorList>
            <person name="Kono N."/>
            <person name="Nakamura H."/>
            <person name="Mori M."/>
            <person name="Yoshida Y."/>
            <person name="Ohtoshi R."/>
            <person name="Malay A.D."/>
            <person name="Moran D.A.P."/>
            <person name="Tomita M."/>
            <person name="Numata K."/>
            <person name="Arakawa K."/>
        </authorList>
    </citation>
    <scope>NUCLEOTIDE SEQUENCE</scope>
</reference>
<protein>
    <submittedName>
        <fullName evidence="1">Uncharacterized protein</fullName>
    </submittedName>
</protein>
<sequence>MTQSLYSSGNFGNSSNHISMPSSFTFPHNFGNINPWRILKREILPFNAKKYPCYLRLLFQEPSLEEYSHPQEHLKNEPARTMRRELFPTNCM</sequence>
<comment type="caution">
    <text evidence="1">The sequence shown here is derived from an EMBL/GenBank/DDBJ whole genome shotgun (WGS) entry which is preliminary data.</text>
</comment>
<accession>A0A8X6PJ33</accession>